<dbReference type="PANTHER" id="PTHR30041">
    <property type="entry name" value="ARSENATE REDUCTASE"/>
    <property type="match status" value="1"/>
</dbReference>
<accession>A0AA49Q672</accession>
<dbReference type="KEGG" id="pspc:Strain318_000029"/>
<evidence type="ECO:0000313" key="5">
    <source>
        <dbReference type="Proteomes" id="UP001229955"/>
    </source>
</evidence>
<organism evidence="3">
    <name type="scientific">Pseudogemmatithrix spongiicola</name>
    <dbReference type="NCBI Taxonomy" id="3062599"/>
    <lineage>
        <taxon>Bacteria</taxon>
        <taxon>Pseudomonadati</taxon>
        <taxon>Gemmatimonadota</taxon>
        <taxon>Gemmatimonadia</taxon>
        <taxon>Gemmatimonadales</taxon>
        <taxon>Gemmatimonadaceae</taxon>
        <taxon>Pseudogemmatithrix</taxon>
    </lineage>
</organism>
<keyword evidence="5" id="KW-1185">Reference proteome</keyword>
<dbReference type="RefSeq" id="WP_367886509.1">
    <property type="nucleotide sequence ID" value="NZ_CP130612.1"/>
</dbReference>
<evidence type="ECO:0000313" key="4">
    <source>
        <dbReference type="EMBL" id="WKW13707.1"/>
    </source>
</evidence>
<name>A0AA49Q3E9_9BACT</name>
<evidence type="ECO:0000256" key="2">
    <source>
        <dbReference type="PROSITE-ProRule" id="PRU01282"/>
    </source>
</evidence>
<dbReference type="Proteomes" id="UP001229955">
    <property type="component" value="Chromosome"/>
</dbReference>
<dbReference type="PANTHER" id="PTHR30041:SF8">
    <property type="entry name" value="PROTEIN YFFB"/>
    <property type="match status" value="1"/>
</dbReference>
<proteinExistence type="inferred from homology"/>
<evidence type="ECO:0000256" key="1">
    <source>
        <dbReference type="ARBA" id="ARBA00007198"/>
    </source>
</evidence>
<dbReference type="EMBL" id="CP130612">
    <property type="protein sequence ID" value="WKW10798.1"/>
    <property type="molecule type" value="Genomic_DNA"/>
</dbReference>
<evidence type="ECO:0008006" key="6">
    <source>
        <dbReference type="Google" id="ProtNLM"/>
    </source>
</evidence>
<accession>A0AA49Q3E9</accession>
<protein>
    <recommendedName>
        <fullName evidence="6">Arsenate reductase</fullName>
    </recommendedName>
</protein>
<reference evidence="3" key="1">
    <citation type="submission" date="2023-07" db="EMBL/GenBank/DDBJ databases">
        <authorList>
            <person name="Haufschild T."/>
            <person name="Kallscheuer N."/>
            <person name="Hammer J."/>
            <person name="Kohn T."/>
            <person name="Kabuu M."/>
            <person name="Jogler M."/>
            <person name="Wohfarth N."/>
            <person name="Heuer A."/>
            <person name="Rohde M."/>
            <person name="van Teeseling M.C.F."/>
            <person name="Jogler C."/>
        </authorList>
    </citation>
    <scope>NUCLEOTIDE SEQUENCE</scope>
    <source>
        <strain evidence="3">Strain 138</strain>
        <strain evidence="4">Strain 318</strain>
    </source>
</reference>
<dbReference type="Pfam" id="PF03960">
    <property type="entry name" value="ArsC"/>
    <property type="match status" value="1"/>
</dbReference>
<dbReference type="InterPro" id="IPR006660">
    <property type="entry name" value="Arsenate_reductase-like"/>
</dbReference>
<dbReference type="EMBL" id="CP130613">
    <property type="protein sequence ID" value="WKW13707.1"/>
    <property type="molecule type" value="Genomic_DNA"/>
</dbReference>
<dbReference type="Gene3D" id="3.40.30.10">
    <property type="entry name" value="Glutaredoxin"/>
    <property type="match status" value="1"/>
</dbReference>
<dbReference type="AlphaFoldDB" id="A0AA49Q3E9"/>
<gene>
    <name evidence="3" type="ORF">Strain138_000029</name>
    <name evidence="4" type="ORF">Strain318_000029</name>
</gene>
<comment type="similarity">
    <text evidence="1 2">Belongs to the ArsC family.</text>
</comment>
<sequence>MEVQVFGTQKHQDTRRALRFWSERRVNVHFVDLTQRAASKGELQRFAQKFGVTALIDKAAKRYAALGLGAARYSDEKWMQVLTDEPLVLTQPLTRWGSKLTIGLAEDDWKAWVASERTA</sequence>
<dbReference type="InterPro" id="IPR036249">
    <property type="entry name" value="Thioredoxin-like_sf"/>
</dbReference>
<dbReference type="SUPFAM" id="SSF52833">
    <property type="entry name" value="Thioredoxin-like"/>
    <property type="match status" value="1"/>
</dbReference>
<dbReference type="PROSITE" id="PS51353">
    <property type="entry name" value="ARSC"/>
    <property type="match status" value="1"/>
</dbReference>
<evidence type="ECO:0000313" key="3">
    <source>
        <dbReference type="EMBL" id="WKW10798.1"/>
    </source>
</evidence>